<protein>
    <submittedName>
        <fullName evidence="2">Uncharacterized protein</fullName>
    </submittedName>
</protein>
<keyword evidence="3" id="KW-1185">Reference proteome</keyword>
<feature type="region of interest" description="Disordered" evidence="1">
    <location>
        <begin position="76"/>
        <end position="96"/>
    </location>
</feature>
<name>A0A3M6TLE7_POCDA</name>
<reference evidence="2 3" key="1">
    <citation type="journal article" date="2018" name="Sci. Rep.">
        <title>Comparative analysis of the Pocillopora damicornis genome highlights role of immune system in coral evolution.</title>
        <authorList>
            <person name="Cunning R."/>
            <person name="Bay R.A."/>
            <person name="Gillette P."/>
            <person name="Baker A.C."/>
            <person name="Traylor-Knowles N."/>
        </authorList>
    </citation>
    <scope>NUCLEOTIDE SEQUENCE [LARGE SCALE GENOMIC DNA]</scope>
    <source>
        <strain evidence="2">RSMAS</strain>
        <tissue evidence="2">Whole animal</tissue>
    </source>
</reference>
<proteinExistence type="predicted"/>
<comment type="caution">
    <text evidence="2">The sequence shown here is derived from an EMBL/GenBank/DDBJ whole genome shotgun (WGS) entry which is preliminary data.</text>
</comment>
<dbReference type="EMBL" id="RCHS01003420">
    <property type="protein sequence ID" value="RMX42186.1"/>
    <property type="molecule type" value="Genomic_DNA"/>
</dbReference>
<evidence type="ECO:0000313" key="3">
    <source>
        <dbReference type="Proteomes" id="UP000275408"/>
    </source>
</evidence>
<organism evidence="2 3">
    <name type="scientific">Pocillopora damicornis</name>
    <name type="common">Cauliflower coral</name>
    <name type="synonym">Millepora damicornis</name>
    <dbReference type="NCBI Taxonomy" id="46731"/>
    <lineage>
        <taxon>Eukaryota</taxon>
        <taxon>Metazoa</taxon>
        <taxon>Cnidaria</taxon>
        <taxon>Anthozoa</taxon>
        <taxon>Hexacorallia</taxon>
        <taxon>Scleractinia</taxon>
        <taxon>Astrocoeniina</taxon>
        <taxon>Pocilloporidae</taxon>
        <taxon>Pocillopora</taxon>
    </lineage>
</organism>
<accession>A0A3M6TLE7</accession>
<dbReference type="AlphaFoldDB" id="A0A3M6TLE7"/>
<evidence type="ECO:0000313" key="2">
    <source>
        <dbReference type="EMBL" id="RMX42186.1"/>
    </source>
</evidence>
<gene>
    <name evidence="2" type="ORF">pdam_00024714</name>
</gene>
<dbReference type="Proteomes" id="UP000275408">
    <property type="component" value="Unassembled WGS sequence"/>
</dbReference>
<evidence type="ECO:0000256" key="1">
    <source>
        <dbReference type="SAM" id="MobiDB-lite"/>
    </source>
</evidence>
<sequence length="263" mass="29781">MQYPSLTVSSAQTIKCKVVAILYSPVTSSSSSWPEQRAAVQTTIHPAPHHQRVHKTRGSRQTSAAVIHAYVREEEERPLKNLQAASGDPGISPSHRADHLRLRDSSVGSPEKSDATGQTAGMHVSLDAGSMRKSEVQELGIQSAYSHDQGTFHFIRKMPALPFLSENEIWPMFNRLQCQAPVTLQPFTEQLPLYLLIPLLNREARLTVLQIRLLSKRKLKRNQQCKYRELQTKLFNLWDKYEANEQSAKRLLKACSYLNAPRD</sequence>